<reference evidence="2 3" key="1">
    <citation type="submission" date="2017-11" db="EMBL/GenBank/DDBJ databases">
        <title>Draft genome of actinobacteria isolated from guarana (Paullinia cupana (Mart.) Ducke.</title>
        <authorList>
            <person name="Siqueira K.A."/>
            <person name="Liotti R.G."/>
            <person name="Mendes T.A.O."/>
            <person name="Soares M.A."/>
        </authorList>
    </citation>
    <scope>NUCLEOTIDE SEQUENCE [LARGE SCALE GENOMIC DNA]</scope>
    <source>
        <strain evidence="2 3">193</strain>
    </source>
</reference>
<gene>
    <name evidence="2" type="ORF">CTZ28_19410</name>
</gene>
<evidence type="ECO:0000313" key="3">
    <source>
        <dbReference type="Proteomes" id="UP000270471"/>
    </source>
</evidence>
<keyword evidence="1" id="KW-0472">Membrane</keyword>
<evidence type="ECO:0008006" key="4">
    <source>
        <dbReference type="Google" id="ProtNLM"/>
    </source>
</evidence>
<feature type="transmembrane region" description="Helical" evidence="1">
    <location>
        <begin position="107"/>
        <end position="129"/>
    </location>
</feature>
<keyword evidence="3" id="KW-1185">Reference proteome</keyword>
<dbReference type="OrthoDB" id="4338073at2"/>
<protein>
    <recommendedName>
        <fullName evidence="4">DUF4190 domain-containing protein</fullName>
    </recommendedName>
</protein>
<keyword evidence="1" id="KW-0812">Transmembrane</keyword>
<dbReference type="AlphaFoldDB" id="A0A3M0IDZ9"/>
<dbReference type="EMBL" id="PENI01000011">
    <property type="protein sequence ID" value="RMB84489.1"/>
    <property type="molecule type" value="Genomic_DNA"/>
</dbReference>
<evidence type="ECO:0000256" key="1">
    <source>
        <dbReference type="SAM" id="Phobius"/>
    </source>
</evidence>
<dbReference type="Proteomes" id="UP000270471">
    <property type="component" value="Unassembled WGS sequence"/>
</dbReference>
<accession>A0A3M0IDZ9</accession>
<sequence length="130" mass="12679">MAPGGPGQVPYGYPGGPAGYGYPAPHMPGPGYPVPPAAGPGSYGWPGMQPMPSNGLGTAGMVLGILAAIGFCMWPVAILLGVLAVIFGGIGRGRAHRGEATNPGQALAGVICGASGIVLALVMLAFLIAA</sequence>
<proteinExistence type="predicted"/>
<evidence type="ECO:0000313" key="2">
    <source>
        <dbReference type="EMBL" id="RMB84489.1"/>
    </source>
</evidence>
<keyword evidence="1" id="KW-1133">Transmembrane helix</keyword>
<comment type="caution">
    <text evidence="2">The sequence shown here is derived from an EMBL/GenBank/DDBJ whole genome shotgun (WGS) entry which is preliminary data.</text>
</comment>
<name>A0A3M0IDZ9_9ACTN</name>
<organism evidence="2 3">
    <name type="scientific">Streptomyces shenzhenensis</name>
    <dbReference type="NCBI Taxonomy" id="943815"/>
    <lineage>
        <taxon>Bacteria</taxon>
        <taxon>Bacillati</taxon>
        <taxon>Actinomycetota</taxon>
        <taxon>Actinomycetes</taxon>
        <taxon>Kitasatosporales</taxon>
        <taxon>Streptomycetaceae</taxon>
        <taxon>Streptomyces</taxon>
    </lineage>
</organism>
<feature type="transmembrane region" description="Helical" evidence="1">
    <location>
        <begin position="61"/>
        <end position="87"/>
    </location>
</feature>